<evidence type="ECO:0000313" key="1">
    <source>
        <dbReference type="EMBL" id="TKR77332.1"/>
    </source>
</evidence>
<keyword evidence="2" id="KW-1185">Reference proteome</keyword>
<protein>
    <submittedName>
        <fullName evidence="1">Uncharacterized protein</fullName>
    </submittedName>
</protein>
<evidence type="ECO:0000313" key="2">
    <source>
        <dbReference type="Proteomes" id="UP000298663"/>
    </source>
</evidence>
<sequence>MAAMSAFHLKLSTNLLQGMPPLSKRQKTLRGAHVRRFLETIPQATIASFFQHVVNVENRFDRYDNADVELNVDGEDPDDFVIENVTVS</sequence>
<dbReference type="EMBL" id="AZBU02000005">
    <property type="protein sequence ID" value="TKR77332.1"/>
    <property type="molecule type" value="Genomic_DNA"/>
</dbReference>
<reference evidence="1 2" key="2">
    <citation type="journal article" date="2019" name="G3 (Bethesda)">
        <title>Hybrid Assembly of the Genome of the Entomopathogenic Nematode Steinernema carpocapsae Identifies the X-Chromosome.</title>
        <authorList>
            <person name="Serra L."/>
            <person name="Macchietto M."/>
            <person name="Macias-Munoz A."/>
            <person name="McGill C.J."/>
            <person name="Rodriguez I.M."/>
            <person name="Rodriguez B."/>
            <person name="Murad R."/>
            <person name="Mortazavi A."/>
        </authorList>
    </citation>
    <scope>NUCLEOTIDE SEQUENCE [LARGE SCALE GENOMIC DNA]</scope>
    <source>
        <strain evidence="1 2">ALL</strain>
    </source>
</reference>
<name>A0A4U5N510_STECR</name>
<comment type="caution">
    <text evidence="1">The sequence shown here is derived from an EMBL/GenBank/DDBJ whole genome shotgun (WGS) entry which is preliminary data.</text>
</comment>
<gene>
    <name evidence="1" type="ORF">L596_018327</name>
</gene>
<dbReference type="AlphaFoldDB" id="A0A4U5N510"/>
<dbReference type="Proteomes" id="UP000298663">
    <property type="component" value="Unassembled WGS sequence"/>
</dbReference>
<organism evidence="1 2">
    <name type="scientific">Steinernema carpocapsae</name>
    <name type="common">Entomopathogenic nematode</name>
    <dbReference type="NCBI Taxonomy" id="34508"/>
    <lineage>
        <taxon>Eukaryota</taxon>
        <taxon>Metazoa</taxon>
        <taxon>Ecdysozoa</taxon>
        <taxon>Nematoda</taxon>
        <taxon>Chromadorea</taxon>
        <taxon>Rhabditida</taxon>
        <taxon>Tylenchina</taxon>
        <taxon>Panagrolaimomorpha</taxon>
        <taxon>Strongyloidoidea</taxon>
        <taxon>Steinernematidae</taxon>
        <taxon>Steinernema</taxon>
    </lineage>
</organism>
<proteinExistence type="predicted"/>
<accession>A0A4U5N510</accession>
<reference evidence="1 2" key="1">
    <citation type="journal article" date="2015" name="Genome Biol.">
        <title>Comparative genomics of Steinernema reveals deeply conserved gene regulatory networks.</title>
        <authorList>
            <person name="Dillman A.R."/>
            <person name="Macchietto M."/>
            <person name="Porter C.F."/>
            <person name="Rogers A."/>
            <person name="Williams B."/>
            <person name="Antoshechkin I."/>
            <person name="Lee M.M."/>
            <person name="Goodwin Z."/>
            <person name="Lu X."/>
            <person name="Lewis E.E."/>
            <person name="Goodrich-Blair H."/>
            <person name="Stock S.P."/>
            <person name="Adams B.J."/>
            <person name="Sternberg P.W."/>
            <person name="Mortazavi A."/>
        </authorList>
    </citation>
    <scope>NUCLEOTIDE SEQUENCE [LARGE SCALE GENOMIC DNA]</scope>
    <source>
        <strain evidence="1 2">ALL</strain>
    </source>
</reference>